<sequence length="418" mass="44942">MTNWHPNRRSVLLGAAAAASAGVFAAPRAHAAASGEPIRIGHQCEVTGSLASSGYWHRKTINLAAEWFNAHGGFAGRPIEIVGIDTETKVDVGIARLRQLIQDQKVDFVIGSQHGGIALASTAIVKDEGVPYMSMSRSEGVTEGGGNPFVFRLIVNTRQTDLAAGRAMADRVGKKWAVLYADYVWGQSHNTGWAEAIGKAGGDVVQSIALPVNSNDPISYISKLDRSADGVFVALIGADLPKAFVALPQLGFTRKPIVTADYVFGAFDPLSNGKYVEGVWGIDTLPWELSDKNTPYLAAFRERLGIDPNGREVGTGRNVSVGETWPVWESLSVLKLAVEGANWRSRADSATLPKYIEAHPDYAAGELFPQGALHLRPQDHQAFAAINLLQIEKGRILSRQELPPEAGLYPTKMNLVAG</sequence>
<evidence type="ECO:0000313" key="7">
    <source>
        <dbReference type="Proteomes" id="UP000596427"/>
    </source>
</evidence>
<dbReference type="PROSITE" id="PS51318">
    <property type="entry name" value="TAT"/>
    <property type="match status" value="1"/>
</dbReference>
<dbReference type="Pfam" id="PF13458">
    <property type="entry name" value="Peripla_BP_6"/>
    <property type="match status" value="1"/>
</dbReference>
<keyword evidence="2 4" id="KW-0732">Signal</keyword>
<evidence type="ECO:0000256" key="1">
    <source>
        <dbReference type="ARBA" id="ARBA00010062"/>
    </source>
</evidence>
<evidence type="ECO:0000313" key="6">
    <source>
        <dbReference type="EMBL" id="QRG07049.1"/>
    </source>
</evidence>
<dbReference type="Gene3D" id="3.40.50.2300">
    <property type="match status" value="2"/>
</dbReference>
<protein>
    <submittedName>
        <fullName evidence="6">ABC transporter substrate-binding protein</fullName>
    </submittedName>
</protein>
<keyword evidence="7" id="KW-1185">Reference proteome</keyword>
<dbReference type="SUPFAM" id="SSF53822">
    <property type="entry name" value="Periplasmic binding protein-like I"/>
    <property type="match status" value="1"/>
</dbReference>
<gene>
    <name evidence="6" type="ORF">EZH22_00945</name>
</gene>
<dbReference type="InterPro" id="IPR028081">
    <property type="entry name" value="Leu-bd"/>
</dbReference>
<dbReference type="InterPro" id="IPR051010">
    <property type="entry name" value="BCAA_transport"/>
</dbReference>
<dbReference type="AlphaFoldDB" id="A0A974PNW2"/>
<dbReference type="Proteomes" id="UP000596427">
    <property type="component" value="Chromosome"/>
</dbReference>
<accession>A0A974PNW2</accession>
<proteinExistence type="inferred from homology"/>
<evidence type="ECO:0000256" key="3">
    <source>
        <dbReference type="ARBA" id="ARBA00022970"/>
    </source>
</evidence>
<evidence type="ECO:0000259" key="5">
    <source>
        <dbReference type="Pfam" id="PF13458"/>
    </source>
</evidence>
<dbReference type="KEGG" id="xdi:EZH22_00945"/>
<dbReference type="PANTHER" id="PTHR30483">
    <property type="entry name" value="LEUCINE-SPECIFIC-BINDING PROTEIN"/>
    <property type="match status" value="1"/>
</dbReference>
<feature type="signal peptide" evidence="4">
    <location>
        <begin position="1"/>
        <end position="25"/>
    </location>
</feature>
<dbReference type="EMBL" id="CP063362">
    <property type="protein sequence ID" value="QRG07049.1"/>
    <property type="molecule type" value="Genomic_DNA"/>
</dbReference>
<keyword evidence="3" id="KW-0029">Amino-acid transport</keyword>
<feature type="chain" id="PRO_5037616643" evidence="4">
    <location>
        <begin position="26"/>
        <end position="418"/>
    </location>
</feature>
<evidence type="ECO:0000256" key="4">
    <source>
        <dbReference type="SAM" id="SignalP"/>
    </source>
</evidence>
<keyword evidence="3" id="KW-0813">Transport</keyword>
<dbReference type="RefSeq" id="WP_203193962.1">
    <property type="nucleotide sequence ID" value="NZ_CP063362.1"/>
</dbReference>
<dbReference type="InterPro" id="IPR006311">
    <property type="entry name" value="TAT_signal"/>
</dbReference>
<feature type="domain" description="Leucine-binding protein" evidence="5">
    <location>
        <begin position="37"/>
        <end position="394"/>
    </location>
</feature>
<dbReference type="PANTHER" id="PTHR30483:SF6">
    <property type="entry name" value="PERIPLASMIC BINDING PROTEIN OF ABC TRANSPORTER FOR NATURAL AMINO ACIDS"/>
    <property type="match status" value="1"/>
</dbReference>
<evidence type="ECO:0000256" key="2">
    <source>
        <dbReference type="ARBA" id="ARBA00022729"/>
    </source>
</evidence>
<dbReference type="GO" id="GO:0006865">
    <property type="term" value="P:amino acid transport"/>
    <property type="evidence" value="ECO:0007669"/>
    <property type="project" value="UniProtKB-KW"/>
</dbReference>
<dbReference type="InterPro" id="IPR028082">
    <property type="entry name" value="Peripla_BP_I"/>
</dbReference>
<reference evidence="6 7" key="1">
    <citation type="submission" date="2020-10" db="EMBL/GenBank/DDBJ databases">
        <title>Degradation of 1,4-Dioxane by Xanthobacter sp. YN2, via a Novel Group-2 Soluble Di-Iron Monooxygenase.</title>
        <authorList>
            <person name="Ma F."/>
            <person name="Wang Y."/>
            <person name="Yang J."/>
            <person name="Guo H."/>
            <person name="Su D."/>
            <person name="Yu L."/>
        </authorList>
    </citation>
    <scope>NUCLEOTIDE SEQUENCE [LARGE SCALE GENOMIC DNA]</scope>
    <source>
        <strain evidence="6 7">YN2</strain>
    </source>
</reference>
<comment type="similarity">
    <text evidence="1">Belongs to the leucine-binding protein family.</text>
</comment>
<name>A0A974PNW2_9HYPH</name>
<organism evidence="6 7">
    <name type="scientific">Xanthobacter dioxanivorans</name>
    <dbReference type="NCBI Taxonomy" id="2528964"/>
    <lineage>
        <taxon>Bacteria</taxon>
        <taxon>Pseudomonadati</taxon>
        <taxon>Pseudomonadota</taxon>
        <taxon>Alphaproteobacteria</taxon>
        <taxon>Hyphomicrobiales</taxon>
        <taxon>Xanthobacteraceae</taxon>
        <taxon>Xanthobacter</taxon>
    </lineage>
</organism>